<keyword evidence="3" id="KW-1185">Reference proteome</keyword>
<reference evidence="2 3" key="1">
    <citation type="submission" date="2020-07" db="EMBL/GenBank/DDBJ databases">
        <authorList>
            <person name="Feng X."/>
        </authorList>
    </citation>
    <scope>NUCLEOTIDE SEQUENCE [LARGE SCALE GENOMIC DNA]</scope>
    <source>
        <strain evidence="2 3">JCM14086</strain>
    </source>
</reference>
<accession>A0A7X1AXJ8</accession>
<evidence type="ECO:0000313" key="3">
    <source>
        <dbReference type="Proteomes" id="UP000525652"/>
    </source>
</evidence>
<evidence type="ECO:0008006" key="4">
    <source>
        <dbReference type="Google" id="ProtNLM"/>
    </source>
</evidence>
<evidence type="ECO:0000256" key="1">
    <source>
        <dbReference type="SAM" id="MobiDB-lite"/>
    </source>
</evidence>
<proteinExistence type="predicted"/>
<dbReference type="Proteomes" id="UP000525652">
    <property type="component" value="Unassembled WGS sequence"/>
</dbReference>
<dbReference type="RefSeq" id="WP_185692421.1">
    <property type="nucleotide sequence ID" value="NZ_JACHVA010000073.1"/>
</dbReference>
<sequence>MVAILLSLSVLVSVEASQQTTQSQILGARTNALLGARVAIGKLQKTIGPDNILTSNASLAANPVPEKSKWLGVLPSDGTGSISWLVSGNENPETNSNAATSTKLPGFGATRVPQVPVQTSLNEGNFSFWVSDLSQKARIDLTDSRITATDYDIPDDSSLLAPQTFGIPLLADLSPLASLGEKTPAGAELRTRAKSATQYAEFGHLVPPQALVDHFHNLTAFSYGLFTNVVDGGLKTDLTTYVTDTASPLTDIYTNGPPWALYQDFLRLGQSVDVNGITPAVRNPLTTAGAQDLAHPNSHGIVPVIFFWQFGMSVVPQPPQTYGPDDTIPLALRMEPVVIMLNPYNVPLKSQTYVLRMLSGGGSYFPSTNTQREPALVLEHESHSGSKTILTPNTGDANGVQNYGNYLNEWLPDFTGHGSGSDGRSFQENSFRVGFTTSFEPGQIKVFALESDTTLPGAGEDWVLELQEVDDPLTPYFATSGDITSSLQEPLTGRMYDQILAGSHDLNLKLLAGSVVMSLYLGSVDNENPVRSENLTTTQRIGYDSEWSSDESYFIGSYLKGPNDWVNKEDDPPSHEGLSSLRNYNLRSHYQHQTHPNSAGVTDFKQSPTYSPFSDIASQYNGVFSLWDPAMFDSDTLEPRLVLFQLPTEPITSLAELQHVDFSHHVYAPAYAVGNSNANPWIPASETRSTTSGIQDYSYLLNEALWDHFFVSTLEDDGSGNLIPASPRTTLYARNGTPPSNTDLSDPRSAASHLLLEGPFNVNSDSVDAWTALLASGYQFPTKVRDAISGDQDLLDNQGSPYGRHSIPSGGSVSLAPPPDSSAEYWRGYRDLTDQQIRNLAGQIVYRIRQKGPFNRLADFINRDPSSNLQVEQLSGILQAAIDSQVVVTVDGVDFNPPNINPAPNSGNAVQSVHEDLDYEFPEAALGVRSSMAPGYLSQADLLAKLGPYLTVRGDSFLIRASGENTNGFGEASRTSAQCEIIVQRVPEYLLDPTQDPTEPANATNAIMGRKLQVISFRWIDEEML</sequence>
<organism evidence="2 3">
    <name type="scientific">Puniceicoccus vermicola</name>
    <dbReference type="NCBI Taxonomy" id="388746"/>
    <lineage>
        <taxon>Bacteria</taxon>
        <taxon>Pseudomonadati</taxon>
        <taxon>Verrucomicrobiota</taxon>
        <taxon>Opitutia</taxon>
        <taxon>Puniceicoccales</taxon>
        <taxon>Puniceicoccaceae</taxon>
        <taxon>Puniceicoccus</taxon>
    </lineage>
</organism>
<protein>
    <recommendedName>
        <fullName evidence="4">Verru_Chthon cassette protein A</fullName>
    </recommendedName>
</protein>
<feature type="region of interest" description="Disordered" evidence="1">
    <location>
        <begin position="791"/>
        <end position="819"/>
    </location>
</feature>
<evidence type="ECO:0000313" key="2">
    <source>
        <dbReference type="EMBL" id="MBC2601712.1"/>
    </source>
</evidence>
<gene>
    <name evidence="2" type="ORF">H5P30_07970</name>
</gene>
<dbReference type="EMBL" id="JACHVA010000073">
    <property type="protein sequence ID" value="MBC2601712.1"/>
    <property type="molecule type" value="Genomic_DNA"/>
</dbReference>
<comment type="caution">
    <text evidence="2">The sequence shown here is derived from an EMBL/GenBank/DDBJ whole genome shotgun (WGS) entry which is preliminary data.</text>
</comment>
<dbReference type="AlphaFoldDB" id="A0A7X1AXJ8"/>
<name>A0A7X1AXJ8_9BACT</name>